<proteinExistence type="predicted"/>
<reference evidence="2 3" key="1">
    <citation type="submission" date="2011-08" db="EMBL/GenBank/DDBJ databases">
        <title>The genome of the obligate endobacterium of an arbuscular mycorrhizal fungus reveals an interphylum network of nutritional interactions.</title>
        <authorList>
            <person name="Ghignone S."/>
            <person name="Salvioli A."/>
            <person name="Anca I."/>
            <person name="Lumini E."/>
            <person name="Ortu G."/>
            <person name="Petiti L."/>
            <person name="Cruveiller S."/>
            <person name="Bianciotto V."/>
            <person name="Piffanelli P."/>
            <person name="Lanfranco L."/>
            <person name="Bonfante P."/>
        </authorList>
    </citation>
    <scope>NUCLEOTIDE SEQUENCE [LARGE SCALE GENOMIC DNA]</scope>
    <source>
        <strain evidence="2 3">BEG34</strain>
    </source>
</reference>
<evidence type="ECO:0000313" key="3">
    <source>
        <dbReference type="Proteomes" id="UP000054051"/>
    </source>
</evidence>
<name>G2JAT9_9BURK</name>
<evidence type="ECO:0000256" key="1">
    <source>
        <dbReference type="SAM" id="Coils"/>
    </source>
</evidence>
<dbReference type="eggNOG" id="COG5283">
    <property type="taxonomic scope" value="Bacteria"/>
</dbReference>
<evidence type="ECO:0000313" key="2">
    <source>
        <dbReference type="EMBL" id="CCD29891.1"/>
    </source>
</evidence>
<organism evidence="2 3">
    <name type="scientific">Candidatus Glomeribacter gigasporarum BEG34</name>
    <dbReference type="NCBI Taxonomy" id="1070319"/>
    <lineage>
        <taxon>Bacteria</taxon>
        <taxon>Pseudomonadati</taxon>
        <taxon>Pseudomonadota</taxon>
        <taxon>Betaproteobacteria</taxon>
        <taxon>Burkholderiales</taxon>
        <taxon>Burkholderiaceae</taxon>
        <taxon>Candidatus Glomeribacter</taxon>
    </lineage>
</organism>
<dbReference type="Proteomes" id="UP000054051">
    <property type="component" value="Unassembled WGS sequence"/>
</dbReference>
<gene>
    <name evidence="2" type="ORF">CAGGBEG34_320022</name>
</gene>
<feature type="coiled-coil region" evidence="1">
    <location>
        <begin position="287"/>
        <end position="314"/>
    </location>
</feature>
<keyword evidence="1" id="KW-0175">Coiled coil</keyword>
<accession>G2JAT9</accession>
<dbReference type="OrthoDB" id="8525523at2"/>
<dbReference type="AlphaFoldDB" id="G2JAT9"/>
<dbReference type="EMBL" id="CAFB01000050">
    <property type="protein sequence ID" value="CCD29891.1"/>
    <property type="molecule type" value="Genomic_DNA"/>
</dbReference>
<comment type="caution">
    <text evidence="2">The sequence shown here is derived from an EMBL/GenBank/DDBJ whole genome shotgun (WGS) entry which is preliminary data.</text>
</comment>
<keyword evidence="3" id="KW-1185">Reference proteome</keyword>
<evidence type="ECO:0008006" key="4">
    <source>
        <dbReference type="Google" id="ProtNLM"/>
    </source>
</evidence>
<dbReference type="RefSeq" id="WP_006682990.1">
    <property type="nucleotide sequence ID" value="NZ_CAFB01000050.1"/>
</dbReference>
<protein>
    <recommendedName>
        <fullName evidence="4">Bacteriophage tail tape measure C-terminal domain-containing protein</fullName>
    </recommendedName>
</protein>
<sequence length="748" mass="81848">MAGDLGRLNILLGLNAAEFTEGLSKSEYETKRFTDRFARQVGRIAGVWAGISSELTHKLLEWPKQAVESLERTITEIGQIGLDASRAGVSIRAFQELAYAGQQAHVSVTTLGSGLRWLASRLQQAASGARNQARLFQAMGIAVQDAQGRLRSTREVMLQVADVFARLPDGPTKSALAFRLFRTAGVELIPMLNEGGAALREAGREAQRFGLLVGQEAVEAAQRFHHDLTKLKAQSRALSQQLAVDVLPTLTKWLRQMLALVDAFHAARQAIRSFWGALSVMALHDPNKDIQQDIQETTRRLAELKKQKRELESLTGFKRWWESGDIAILNQQIAGNEKALKYLHLLAERQQALNALTAHPAPKLPQDLGLQNRLGGALFPRAESSRIENAIQSLKRYIQRLKAEAAGLKESALAREAAVRLLDLETAGLNKNSRQYQNLRQQLEAALQLKARAEFDNRLKDWRESNTQALDQLRFEIDLIGKSRAAIAQLTAARQIDLQVRQLLAEAQKTGLVLDQQEVEQLASQADAFKAQVRMLEAVKADRQAIIDLFSGIERAAHDAFMNLFDSGRSVFQRLGDMLKASVLELLYQLTWKRWIIQLQTEFLGEGGSGFLSAIGHFIKGVFGSAGAVSSTALSSQAAGKLDVAPSGNRALPHFAVGGRPVPGIPALVGEHGPELFVPDVAGRVVPNAVLPRLAGPANVTVTVNTQTGVSQIRDQTSDVPLSQLAQRIGGVVRQVIVEEQRPGGLLA</sequence>
<feature type="coiled-coil region" evidence="1">
    <location>
        <begin position="384"/>
        <end position="456"/>
    </location>
</feature>
<dbReference type="STRING" id="1070319.CAGGBEG34_320022"/>